<evidence type="ECO:0000313" key="5">
    <source>
        <dbReference type="Proteomes" id="UP000466332"/>
    </source>
</evidence>
<keyword evidence="2" id="KW-0472">Membrane</keyword>
<feature type="coiled-coil region" evidence="1">
    <location>
        <begin position="1346"/>
        <end position="1380"/>
    </location>
</feature>
<sequence length="1905" mass="195895">MTVDIATLAIRIDSTQAQVAAQAMDRMRDSGARAEQQAASLDAVTRKLSQALQLLGVGAGVGAIIRMADEYTKFNAQIKLATQSQREYAAAVDDVRRIANTAQQDLAATATLYARIANGTRELGVQQKQVAAITETVNLALKVSGATAAESASAQLQLSQAFASGTLRGEEFNAVNEAAPRLMKALADGMGVPIGALRMMASEGQITSKIMADVLPGALEQLRTEAKQVQTIGGAFTVLKNNVMEFIGVQAQASGTVAILTGAIGLLADNLNLLAGVMATVAAVSIVNWLTAWTVKTYERIAAAYAQVAAENAARAATIAAAEADLAGATASGARAAATQAAILIAREEAVARLAQARTNIAAANAAIAASTAAGAQSFALRTLTLATAELATAETARAAMVAELALLGQQQARVAAQVTAATASQTAAQAALNTANAAGAASIGLASRAMGLLGGPIGIVITLLGLAATAWSVWGKKAEDGNKQAAESFDEAQARIVKGLDEQIAKNEKLIQLQKLGSTKTKAEQDLPILDQLQKASALLNDINNRTGDFAQGKGKSNDDVYFARLNVLKDIAELTTKMQKRDSSNDEAAAFGPAAQALVAVRERLTGVNKQYIDDLKALQAARDANAIGEQEYINLTSTLATETWKSSDAGKAATAAAQKSAEAYKTLISSIREATATNKLELAAGIDATDTQKARIKLDQELASGKVKLTAGQLASVRAALAEQDASEKALKSQRGVAAAIAELNEQRRQDFASAAAEAAANEQAVTAFGLTKAQIEALTVARLQDRLVHAADLDLTADDIAQTERLIAVKQKSADALTKTDALGYIKQLTEENRNFAANSIVDERARAVALTEIDADLWRKRISLAGDGTEQQKQLQQQFDIWYQNQSLKPMLDEQREAVKKYDDIFREGFADMLNHGKSGWKSFSTSLITTFKTTVADQIYKMLAQPFVVKMVGSLLGVTGAGGAAASAASTAAGGAGTALAGSALGGMFGAGGLSGALMGGAGWLTGATTFGGALTAGTSLIGTGTLAGLTSGIGVLAGALGPIALGIAGLTALVGKWDSSGTIHTGGAASASAAGAQTISAGTLGLQRINTTDAANQMTSQLAQSVVAILDSTATTFGKTAGYTAATAFADDTSKDGAWGALIISNLNGIVSQWGDANSRWAPKVFADGEAGQKEYLASISTSVRAALDGIGMPEWAKSMLDGLGATPALEDLAKVVDTINATQKALVLMGDRLVGFAGLSDAAASALINASGGINALATNAGAFYDAFYSEGEKTKVVTDQVAAALKAVGVQMPETRDAYRAQVEAQMALGASGAPAVAALLANAQAFASVVPAAEAATGALRSLQDVENERGNLQNQLDQLTMTQAQLAEKARAAIDGHNQALYDQVTAAQKAADVASANADYQKQIDQLLAARQGEAAIRQLEIVGMNASTVALYDRLKALKDEDAAAAAAAADAQALASTNAGYQQQINEILKSSMSAAEVRALETKGMDASTVALYDRLAGLKAEAKAAVDAKAAADALSKSLFAAVDNAFNSLTAAVNAQKKVLDAANKATMDAMQAQIDKTSASVTKLKSLSDSLHSALDGIRGQTASPAEDRASAQAQIVAALAVAKAGGAMPDADSLKGALATLSKDSSDQFASYIDYQRSNYQAALVISDLADLTDNQLSVEQLMLDSLNAQKDQAALAYEAEISRLDGVLEAAKAQVDALNGINAGVASIPAALAALATAMGAVKANPVASGTADIGGLYQSLLGRAPDADGLAFYQAQIAKGDSIDKIASYIKNSPEYAALHPPGFATGGDFMGGLRIVGEHGPELEATGPSRIFNASQTASMLRGGDGSELLAELRAQRAENAELRLMLESHLYAIAKNTLNTADSLDGAINGETPIATKEVEAA</sequence>
<evidence type="ECO:0000259" key="3">
    <source>
        <dbReference type="Pfam" id="PF20155"/>
    </source>
</evidence>
<comment type="caution">
    <text evidence="4">The sequence shown here is derived from an EMBL/GenBank/DDBJ whole genome shotgun (WGS) entry which is preliminary data.</text>
</comment>
<evidence type="ECO:0000313" key="4">
    <source>
        <dbReference type="EMBL" id="MYN42745.1"/>
    </source>
</evidence>
<organism evidence="4 5">
    <name type="scientific">Duganella margarita</name>
    <dbReference type="NCBI Taxonomy" id="2692170"/>
    <lineage>
        <taxon>Bacteria</taxon>
        <taxon>Pseudomonadati</taxon>
        <taxon>Pseudomonadota</taxon>
        <taxon>Betaproteobacteria</taxon>
        <taxon>Burkholderiales</taxon>
        <taxon>Oxalobacteraceae</taxon>
        <taxon>Telluria group</taxon>
        <taxon>Duganella</taxon>
    </lineage>
</organism>
<proteinExistence type="predicted"/>
<evidence type="ECO:0000256" key="1">
    <source>
        <dbReference type="SAM" id="Coils"/>
    </source>
</evidence>
<feature type="domain" description="Tape measure protein N-terminal" evidence="3">
    <location>
        <begin position="63"/>
        <end position="248"/>
    </location>
</feature>
<feature type="transmembrane region" description="Helical" evidence="2">
    <location>
        <begin position="246"/>
        <end position="267"/>
    </location>
</feature>
<feature type="transmembrane region" description="Helical" evidence="2">
    <location>
        <begin position="453"/>
        <end position="475"/>
    </location>
</feature>
<dbReference type="EMBL" id="WWCS01000024">
    <property type="protein sequence ID" value="MYN42745.1"/>
    <property type="molecule type" value="Genomic_DNA"/>
</dbReference>
<reference evidence="4 5" key="1">
    <citation type="submission" date="2019-12" db="EMBL/GenBank/DDBJ databases">
        <title>Novel species isolated from a subtropical stream in China.</title>
        <authorList>
            <person name="Lu H."/>
        </authorList>
    </citation>
    <scope>NUCLEOTIDE SEQUENCE [LARGE SCALE GENOMIC DNA]</scope>
    <source>
        <strain evidence="4 5">FT109W</strain>
    </source>
</reference>
<dbReference type="Pfam" id="PF20155">
    <property type="entry name" value="TMP_3"/>
    <property type="match status" value="1"/>
</dbReference>
<evidence type="ECO:0000256" key="2">
    <source>
        <dbReference type="SAM" id="Phobius"/>
    </source>
</evidence>
<feature type="transmembrane region" description="Helical" evidence="2">
    <location>
        <begin position="273"/>
        <end position="291"/>
    </location>
</feature>
<keyword evidence="1" id="KW-0175">Coiled coil</keyword>
<keyword evidence="5" id="KW-1185">Reference proteome</keyword>
<accession>A0ABW9WQX3</accession>
<dbReference type="Proteomes" id="UP000466332">
    <property type="component" value="Unassembled WGS sequence"/>
</dbReference>
<keyword evidence="2" id="KW-1133">Transmembrane helix</keyword>
<keyword evidence="2" id="KW-0812">Transmembrane</keyword>
<protein>
    <submittedName>
        <fullName evidence="4">Tape measure protein</fullName>
    </submittedName>
</protein>
<dbReference type="InterPro" id="IPR013491">
    <property type="entry name" value="Tape_meas_N"/>
</dbReference>
<gene>
    <name evidence="4" type="ORF">GTP55_25710</name>
</gene>
<dbReference type="NCBIfam" id="TIGR02675">
    <property type="entry name" value="tape_meas_nterm"/>
    <property type="match status" value="1"/>
</dbReference>
<name>A0ABW9WQX3_9BURK</name>
<dbReference type="RefSeq" id="WP_161047630.1">
    <property type="nucleotide sequence ID" value="NZ_WWCS01000024.1"/>
</dbReference>